<gene>
    <name evidence="4" type="ORF">SAMN06265219_10333</name>
</gene>
<keyword evidence="1 4" id="KW-0489">Methyltransferase</keyword>
<dbReference type="PANTHER" id="PTHR43397:SF1">
    <property type="entry name" value="ERGOTHIONEINE BIOSYNTHESIS PROTEIN 1"/>
    <property type="match status" value="1"/>
</dbReference>
<dbReference type="NCBIfam" id="TIGR03438">
    <property type="entry name" value="egtD_ergothio"/>
    <property type="match status" value="1"/>
</dbReference>
<evidence type="ECO:0000313" key="4">
    <source>
        <dbReference type="EMBL" id="SMO49957.1"/>
    </source>
</evidence>
<dbReference type="InterPro" id="IPR019257">
    <property type="entry name" value="MeTrfase_dom"/>
</dbReference>
<dbReference type="OrthoDB" id="5289726at2"/>
<dbReference type="Gene3D" id="3.40.50.150">
    <property type="entry name" value="Vaccinia Virus protein VP39"/>
    <property type="match status" value="1"/>
</dbReference>
<keyword evidence="5" id="KW-1185">Reference proteome</keyword>
<keyword evidence="2 4" id="KW-0808">Transferase</keyword>
<dbReference type="InterPro" id="IPR051128">
    <property type="entry name" value="EgtD_Methyltrsf_superfamily"/>
</dbReference>
<sequence>MLREVQEGLAQPQKSLPSKYFYDRYGSQLFDKITRLEEYYPTRTERKLLEDYALEIGEYLGDRVLLIEPGSGSSEKTRILLDKLNTITGYIPIDISGKYLQEVAKELRREYPDLEISPLGADYTRPIQLPELSVEGRRIVFFPGSTIGNFKRETVHRFMKVVTDLTGREGAFLIGVDLKKDVEVLEAAYNDSKGITAAFNKNILTHINDELGTGFDLEKFNHRAIWNEQEGRIEMHLVCKESHEVTVGDKTISFQKGESIHTENSHKYSLEEFRDMVAPWFEVKQVWTDENDWFSLQYLEPC</sequence>
<dbReference type="EMBL" id="FXTP01000003">
    <property type="protein sequence ID" value="SMO49957.1"/>
    <property type="molecule type" value="Genomic_DNA"/>
</dbReference>
<evidence type="ECO:0000313" key="5">
    <source>
        <dbReference type="Proteomes" id="UP000317557"/>
    </source>
</evidence>
<feature type="domain" description="Histidine-specific methyltransferase SAM-dependent" evidence="3">
    <location>
        <begin position="3"/>
        <end position="300"/>
    </location>
</feature>
<dbReference type="InterPro" id="IPR035094">
    <property type="entry name" value="EgtD"/>
</dbReference>
<dbReference type="PANTHER" id="PTHR43397">
    <property type="entry name" value="ERGOTHIONEINE BIOSYNTHESIS PROTEIN 1"/>
    <property type="match status" value="1"/>
</dbReference>
<dbReference type="PIRSF" id="PIRSF018005">
    <property type="entry name" value="UCP018005"/>
    <property type="match status" value="1"/>
</dbReference>
<evidence type="ECO:0000259" key="3">
    <source>
        <dbReference type="Pfam" id="PF10017"/>
    </source>
</evidence>
<dbReference type="AlphaFoldDB" id="A0A521BS19"/>
<reference evidence="4 5" key="1">
    <citation type="submission" date="2017-05" db="EMBL/GenBank/DDBJ databases">
        <authorList>
            <person name="Varghese N."/>
            <person name="Submissions S."/>
        </authorList>
    </citation>
    <scope>NUCLEOTIDE SEQUENCE [LARGE SCALE GENOMIC DNA]</scope>
    <source>
        <strain evidence="4 5">DSM 21985</strain>
    </source>
</reference>
<dbReference type="GO" id="GO:0008168">
    <property type="term" value="F:methyltransferase activity"/>
    <property type="evidence" value="ECO:0007669"/>
    <property type="project" value="UniProtKB-KW"/>
</dbReference>
<dbReference type="InterPro" id="IPR029063">
    <property type="entry name" value="SAM-dependent_MTases_sf"/>
</dbReference>
<accession>A0A521BS19</accession>
<dbReference type="Proteomes" id="UP000317557">
    <property type="component" value="Unassembled WGS sequence"/>
</dbReference>
<organism evidence="4 5">
    <name type="scientific">Gracilimonas mengyeensis</name>
    <dbReference type="NCBI Taxonomy" id="1302730"/>
    <lineage>
        <taxon>Bacteria</taxon>
        <taxon>Pseudomonadati</taxon>
        <taxon>Balneolota</taxon>
        <taxon>Balneolia</taxon>
        <taxon>Balneolales</taxon>
        <taxon>Balneolaceae</taxon>
        <taxon>Gracilimonas</taxon>
    </lineage>
</organism>
<dbReference type="Pfam" id="PF10017">
    <property type="entry name" value="Methyltransf_33"/>
    <property type="match status" value="1"/>
</dbReference>
<protein>
    <submittedName>
        <fullName evidence="4">Dimethylhistidine N-methyltransferase</fullName>
    </submittedName>
</protein>
<dbReference type="GO" id="GO:0032259">
    <property type="term" value="P:methylation"/>
    <property type="evidence" value="ECO:0007669"/>
    <property type="project" value="UniProtKB-KW"/>
</dbReference>
<evidence type="ECO:0000256" key="2">
    <source>
        <dbReference type="ARBA" id="ARBA00022679"/>
    </source>
</evidence>
<dbReference type="InterPro" id="IPR017804">
    <property type="entry name" value="MeTrfase_EgtD-like"/>
</dbReference>
<name>A0A521BS19_9BACT</name>
<proteinExistence type="predicted"/>
<evidence type="ECO:0000256" key="1">
    <source>
        <dbReference type="ARBA" id="ARBA00022603"/>
    </source>
</evidence>